<keyword evidence="2" id="KW-1185">Reference proteome</keyword>
<comment type="caution">
    <text evidence="1">The sequence shown here is derived from an EMBL/GenBank/DDBJ whole genome shotgun (WGS) entry which is preliminary data.</text>
</comment>
<dbReference type="EMBL" id="JAIWYP010000003">
    <property type="protein sequence ID" value="KAH3851893.1"/>
    <property type="molecule type" value="Genomic_DNA"/>
</dbReference>
<evidence type="ECO:0000313" key="1">
    <source>
        <dbReference type="EMBL" id="KAH3851893.1"/>
    </source>
</evidence>
<name>A0A9D4R2M1_DREPO</name>
<reference evidence="1" key="1">
    <citation type="journal article" date="2019" name="bioRxiv">
        <title>The Genome of the Zebra Mussel, Dreissena polymorpha: A Resource for Invasive Species Research.</title>
        <authorList>
            <person name="McCartney M.A."/>
            <person name="Auch B."/>
            <person name="Kono T."/>
            <person name="Mallez S."/>
            <person name="Zhang Y."/>
            <person name="Obille A."/>
            <person name="Becker A."/>
            <person name="Abrahante J.E."/>
            <person name="Garbe J."/>
            <person name="Badalamenti J.P."/>
            <person name="Herman A."/>
            <person name="Mangelson H."/>
            <person name="Liachko I."/>
            <person name="Sullivan S."/>
            <person name="Sone E.D."/>
            <person name="Koren S."/>
            <person name="Silverstein K.A.T."/>
            <person name="Beckman K.B."/>
            <person name="Gohl D.M."/>
        </authorList>
    </citation>
    <scope>NUCLEOTIDE SEQUENCE</scope>
    <source>
        <strain evidence="1">Duluth1</strain>
        <tissue evidence="1">Whole animal</tissue>
    </source>
</reference>
<organism evidence="1 2">
    <name type="scientific">Dreissena polymorpha</name>
    <name type="common">Zebra mussel</name>
    <name type="synonym">Mytilus polymorpha</name>
    <dbReference type="NCBI Taxonomy" id="45954"/>
    <lineage>
        <taxon>Eukaryota</taxon>
        <taxon>Metazoa</taxon>
        <taxon>Spiralia</taxon>
        <taxon>Lophotrochozoa</taxon>
        <taxon>Mollusca</taxon>
        <taxon>Bivalvia</taxon>
        <taxon>Autobranchia</taxon>
        <taxon>Heteroconchia</taxon>
        <taxon>Euheterodonta</taxon>
        <taxon>Imparidentia</taxon>
        <taxon>Neoheterodontei</taxon>
        <taxon>Myida</taxon>
        <taxon>Dreissenoidea</taxon>
        <taxon>Dreissenidae</taxon>
        <taxon>Dreissena</taxon>
    </lineage>
</organism>
<accession>A0A9D4R2M1</accession>
<dbReference type="Proteomes" id="UP000828390">
    <property type="component" value="Unassembled WGS sequence"/>
</dbReference>
<protein>
    <submittedName>
        <fullName evidence="1">Uncharacterized protein</fullName>
    </submittedName>
</protein>
<reference evidence="1" key="2">
    <citation type="submission" date="2020-11" db="EMBL/GenBank/DDBJ databases">
        <authorList>
            <person name="McCartney M.A."/>
            <person name="Auch B."/>
            <person name="Kono T."/>
            <person name="Mallez S."/>
            <person name="Becker A."/>
            <person name="Gohl D.M."/>
            <person name="Silverstein K.A.T."/>
            <person name="Koren S."/>
            <person name="Bechman K.B."/>
            <person name="Herman A."/>
            <person name="Abrahante J.E."/>
            <person name="Garbe J."/>
        </authorList>
    </citation>
    <scope>NUCLEOTIDE SEQUENCE</scope>
    <source>
        <strain evidence="1">Duluth1</strain>
        <tissue evidence="1">Whole animal</tissue>
    </source>
</reference>
<evidence type="ECO:0000313" key="2">
    <source>
        <dbReference type="Proteomes" id="UP000828390"/>
    </source>
</evidence>
<gene>
    <name evidence="1" type="ORF">DPMN_094380</name>
</gene>
<sequence>MLTCKSIKSMLTRFCYSHTSGHVFQRTVIIFESSRCIITTNVRTKFNYSHWPSFEHDKDIIGTTFLIMFHDNQSIDFTYRVLPRKNVDDALRTNGDPKAHHEHLVLR</sequence>
<proteinExistence type="predicted"/>
<dbReference type="AlphaFoldDB" id="A0A9D4R2M1"/>